<dbReference type="InterPro" id="IPR016166">
    <property type="entry name" value="FAD-bd_PCMH"/>
</dbReference>
<dbReference type="Gene3D" id="3.30.465.10">
    <property type="match status" value="1"/>
</dbReference>
<reference evidence="5 6" key="1">
    <citation type="submission" date="2018-10" db="EMBL/GenBank/DDBJ databases">
        <title>Falsibacillus sp. genome draft.</title>
        <authorList>
            <person name="Shi S."/>
        </authorList>
    </citation>
    <scope>NUCLEOTIDE SEQUENCE [LARGE SCALE GENOMIC DNA]</scope>
    <source>
        <strain evidence="5 6">GY 10110</strain>
    </source>
</reference>
<dbReference type="RefSeq" id="WP_121680648.1">
    <property type="nucleotide sequence ID" value="NZ_RCVZ01000006.1"/>
</dbReference>
<dbReference type="InterPro" id="IPR002346">
    <property type="entry name" value="Mopterin_DH_FAD-bd"/>
</dbReference>
<keyword evidence="6" id="KW-1185">Reference proteome</keyword>
<name>A0A3L7JXR0_9BACI</name>
<organism evidence="5 6">
    <name type="scientific">Falsibacillus albus</name>
    <dbReference type="NCBI Taxonomy" id="2478915"/>
    <lineage>
        <taxon>Bacteria</taxon>
        <taxon>Bacillati</taxon>
        <taxon>Bacillota</taxon>
        <taxon>Bacilli</taxon>
        <taxon>Bacillales</taxon>
        <taxon>Bacillaceae</taxon>
        <taxon>Falsibacillus</taxon>
    </lineage>
</organism>
<dbReference type="InterPro" id="IPR051312">
    <property type="entry name" value="Diverse_Substr_Oxidored"/>
</dbReference>
<feature type="domain" description="FAD-binding PCMH-type" evidence="4">
    <location>
        <begin position="1"/>
        <end position="176"/>
    </location>
</feature>
<dbReference type="GO" id="GO:0071949">
    <property type="term" value="F:FAD binding"/>
    <property type="evidence" value="ECO:0007669"/>
    <property type="project" value="InterPro"/>
</dbReference>
<dbReference type="EMBL" id="RCVZ01000006">
    <property type="protein sequence ID" value="RLQ95533.1"/>
    <property type="molecule type" value="Genomic_DNA"/>
</dbReference>
<dbReference type="Gene3D" id="3.30.43.10">
    <property type="entry name" value="Uridine Diphospho-n-acetylenolpyruvylglucosamine Reductase, domain 2"/>
    <property type="match status" value="1"/>
</dbReference>
<dbReference type="InterPro" id="IPR005107">
    <property type="entry name" value="CO_DH_flav_C"/>
</dbReference>
<evidence type="ECO:0000313" key="5">
    <source>
        <dbReference type="EMBL" id="RLQ95533.1"/>
    </source>
</evidence>
<dbReference type="Pfam" id="PF00941">
    <property type="entry name" value="FAD_binding_5"/>
    <property type="match status" value="1"/>
</dbReference>
<keyword evidence="1" id="KW-0285">Flavoprotein</keyword>
<evidence type="ECO:0000256" key="1">
    <source>
        <dbReference type="ARBA" id="ARBA00022630"/>
    </source>
</evidence>
<dbReference type="InterPro" id="IPR016167">
    <property type="entry name" value="FAD-bd_PCMH_sub1"/>
</dbReference>
<dbReference type="AlphaFoldDB" id="A0A3L7JXR0"/>
<gene>
    <name evidence="5" type="ORF">D9X91_10920</name>
</gene>
<evidence type="ECO:0000259" key="4">
    <source>
        <dbReference type="PROSITE" id="PS51387"/>
    </source>
</evidence>
<dbReference type="PANTHER" id="PTHR42659">
    <property type="entry name" value="XANTHINE DEHYDROGENASE SUBUNIT C-RELATED"/>
    <property type="match status" value="1"/>
</dbReference>
<dbReference type="SUPFAM" id="SSF56176">
    <property type="entry name" value="FAD-binding/transporter-associated domain-like"/>
    <property type="match status" value="1"/>
</dbReference>
<comment type="caution">
    <text evidence="5">The sequence shown here is derived from an EMBL/GenBank/DDBJ whole genome shotgun (WGS) entry which is preliminary data.</text>
</comment>
<keyword evidence="2" id="KW-0274">FAD</keyword>
<evidence type="ECO:0000256" key="2">
    <source>
        <dbReference type="ARBA" id="ARBA00022827"/>
    </source>
</evidence>
<dbReference type="OrthoDB" id="9774454at2"/>
<dbReference type="InterPro" id="IPR036683">
    <property type="entry name" value="CO_DH_flav_C_dom_sf"/>
</dbReference>
<dbReference type="PANTHER" id="PTHR42659:SF2">
    <property type="entry name" value="XANTHINE DEHYDROGENASE SUBUNIT C-RELATED"/>
    <property type="match status" value="1"/>
</dbReference>
<dbReference type="InterPro" id="IPR036318">
    <property type="entry name" value="FAD-bd_PCMH-like_sf"/>
</dbReference>
<evidence type="ECO:0000313" key="6">
    <source>
        <dbReference type="Proteomes" id="UP000276770"/>
    </source>
</evidence>
<dbReference type="PROSITE" id="PS51387">
    <property type="entry name" value="FAD_PCMH"/>
    <property type="match status" value="1"/>
</dbReference>
<sequence>MLTFPFDYFRPITVSEALQTAESINRKGAKALYYGGGTEILTLGRLGMYYADAMIDIKNIPLCKVYQSDDEFLYIGSALTLMEIDQQAFFPLLRDTVKEIADHTSRNKITIGGNICGKIFYREAVLPLLLTDSLVLIASPGEQEMKYVNIHDIFNQEIQLAREGFIILFSIPKKFITMPYHAVKKRQQWDTGYPLITLNGMRVDDEIRVAVSGLCPFPFRSLEMEKKLNMFGASIEHKVTSAMNELPDQILDDQEGSSEYRLFVFKNMLLDMLKTIGGGLA</sequence>
<evidence type="ECO:0000256" key="3">
    <source>
        <dbReference type="ARBA" id="ARBA00023002"/>
    </source>
</evidence>
<keyword evidence="3" id="KW-0560">Oxidoreductase</keyword>
<dbReference type="SMART" id="SM01092">
    <property type="entry name" value="CO_deh_flav_C"/>
    <property type="match status" value="1"/>
</dbReference>
<dbReference type="SUPFAM" id="SSF55447">
    <property type="entry name" value="CO dehydrogenase flavoprotein C-terminal domain-like"/>
    <property type="match status" value="1"/>
</dbReference>
<protein>
    <submittedName>
        <fullName evidence="5">Xanthine dehydrogenase</fullName>
    </submittedName>
</protein>
<dbReference type="Proteomes" id="UP000276770">
    <property type="component" value="Unassembled WGS sequence"/>
</dbReference>
<accession>A0A3L7JXR0</accession>
<dbReference type="InterPro" id="IPR016169">
    <property type="entry name" value="FAD-bd_PCMH_sub2"/>
</dbReference>
<proteinExistence type="predicted"/>
<dbReference type="GO" id="GO:0016491">
    <property type="term" value="F:oxidoreductase activity"/>
    <property type="evidence" value="ECO:0007669"/>
    <property type="project" value="UniProtKB-KW"/>
</dbReference>